<dbReference type="OrthoDB" id="10264655at2759"/>
<reference evidence="3" key="3">
    <citation type="submission" date="2018-08" db="EMBL/GenBank/DDBJ databases">
        <authorList>
            <person name="Guldener U."/>
        </authorList>
    </citation>
    <scope>NUCLEOTIDE SEQUENCE</scope>
    <source>
        <strain evidence="3">UB2</strain>
    </source>
</reference>
<dbReference type="GO" id="GO:0006357">
    <property type="term" value="P:regulation of transcription by RNA polymerase II"/>
    <property type="evidence" value="ECO:0007669"/>
    <property type="project" value="InterPro"/>
</dbReference>
<reference evidence="2" key="2">
    <citation type="submission" date="2016-04" db="EMBL/GenBank/DDBJ databases">
        <authorList>
            <person name="Evans L.H."/>
            <person name="Alamgir A."/>
            <person name="Owens N."/>
            <person name="Weber N.D."/>
            <person name="Virtaneva K."/>
            <person name="Barbian K."/>
            <person name="Babar A."/>
            <person name="Rosenke K."/>
        </authorList>
    </citation>
    <scope>NUCLEOTIDE SEQUENCE</scope>
    <source>
        <strain evidence="2">UB2112</strain>
    </source>
</reference>
<dbReference type="AlphaFoldDB" id="A0A1K0H5C4"/>
<reference evidence="4" key="1">
    <citation type="submission" date="2016-04" db="EMBL/GenBank/DDBJ databases">
        <authorList>
            <person name="Guldener U."/>
            <person name="Guldener U."/>
        </authorList>
    </citation>
    <scope>NUCLEOTIDE SEQUENCE [LARGE SCALE GENOMIC DNA]</scope>
    <source>
        <strain evidence="4">UB2112</strain>
    </source>
</reference>
<dbReference type="PANTHER" id="PTHR10026">
    <property type="entry name" value="CYCLIN"/>
    <property type="match status" value="1"/>
</dbReference>
<organism evidence="2 4">
    <name type="scientific">Ustilago bromivora</name>
    <dbReference type="NCBI Taxonomy" id="307758"/>
    <lineage>
        <taxon>Eukaryota</taxon>
        <taxon>Fungi</taxon>
        <taxon>Dikarya</taxon>
        <taxon>Basidiomycota</taxon>
        <taxon>Ustilaginomycotina</taxon>
        <taxon>Ustilaginomycetes</taxon>
        <taxon>Ustilaginales</taxon>
        <taxon>Ustilaginaceae</taxon>
        <taxon>Ustilago</taxon>
    </lineage>
</organism>
<dbReference type="InterPro" id="IPR036915">
    <property type="entry name" value="Cyclin-like_sf"/>
</dbReference>
<evidence type="ECO:0000313" key="4">
    <source>
        <dbReference type="Proteomes" id="UP000179920"/>
    </source>
</evidence>
<evidence type="ECO:0000259" key="1">
    <source>
        <dbReference type="Pfam" id="PF00134"/>
    </source>
</evidence>
<dbReference type="EMBL" id="LT558124">
    <property type="protein sequence ID" value="SAM82768.1"/>
    <property type="molecule type" value="Genomic_DNA"/>
</dbReference>
<dbReference type="InterPro" id="IPR006671">
    <property type="entry name" value="Cyclin_N"/>
</dbReference>
<feature type="domain" description="Cyclin N-terminal" evidence="1">
    <location>
        <begin position="19"/>
        <end position="101"/>
    </location>
</feature>
<name>A0A1K0H5C4_9BASI</name>
<gene>
    <name evidence="3" type="ORF">UBRO2_03143</name>
    <name evidence="2" type="ORF">UBRO_04974</name>
</gene>
<sequence>MLFNPLATREQLAVAPSMTDGLSHDLEMELRALGCQLIQQIGILVRLPQRTMAVAQVFYQRFWYTSSMCDFSANETALGCLLLATKLEETQVSLRHLVNAFHFVLFRLSGRRTAPSNGTSNQASTVPTAWQPSSSASVISKFRPLPYDSAEVNHIREAIILSEMQILKRLGFHVQVMLPYALLVNYLQALGLTDPELKVTIKPHSNWHTYDDHPTIDNVTPQQVSVAQCAWSFLNDALQTPVLCIFGPHVVACAAIALTTEMGDPQIQLPIEPHPWWLLFDATEPEIKIAASHLLWRYHHEPTELDAPKLMDRHELRRYIESLPSSPVVQRSR</sequence>
<accession>A0A1K0H5C4</accession>
<dbReference type="SUPFAM" id="SSF47954">
    <property type="entry name" value="Cyclin-like"/>
    <property type="match status" value="2"/>
</dbReference>
<dbReference type="Proteomes" id="UP000658997">
    <property type="component" value="Unassembled WGS sequence"/>
</dbReference>
<keyword evidence="5" id="KW-1185">Reference proteome</keyword>
<dbReference type="Pfam" id="PF00134">
    <property type="entry name" value="Cyclin_N"/>
    <property type="match status" value="1"/>
</dbReference>
<evidence type="ECO:0000313" key="2">
    <source>
        <dbReference type="EMBL" id="SAM82768.1"/>
    </source>
</evidence>
<dbReference type="EMBL" id="ULHB01000055">
    <property type="protein sequence ID" value="SYW79459.1"/>
    <property type="molecule type" value="Genomic_DNA"/>
</dbReference>
<protein>
    <recommendedName>
        <fullName evidence="1">Cyclin N-terminal domain-containing protein</fullName>
    </recommendedName>
</protein>
<evidence type="ECO:0000313" key="3">
    <source>
        <dbReference type="EMBL" id="SYW79459.1"/>
    </source>
</evidence>
<dbReference type="PIRSF" id="PIRSF036580">
    <property type="entry name" value="Cyclin_L"/>
    <property type="match status" value="1"/>
</dbReference>
<dbReference type="InterPro" id="IPR043198">
    <property type="entry name" value="Cyclin/Ssn8"/>
</dbReference>
<proteinExistence type="predicted"/>
<dbReference type="GO" id="GO:0016538">
    <property type="term" value="F:cyclin-dependent protein serine/threonine kinase regulator activity"/>
    <property type="evidence" value="ECO:0007669"/>
    <property type="project" value="InterPro"/>
</dbReference>
<evidence type="ECO:0000313" key="5">
    <source>
        <dbReference type="Proteomes" id="UP000658997"/>
    </source>
</evidence>
<dbReference type="Gene3D" id="1.10.472.10">
    <property type="entry name" value="Cyclin-like"/>
    <property type="match status" value="2"/>
</dbReference>
<dbReference type="Proteomes" id="UP000179920">
    <property type="component" value="Chromosome VIII"/>
</dbReference>